<reference evidence="2" key="1">
    <citation type="submission" date="2020-10" db="EMBL/GenBank/DDBJ databases">
        <title>Chromosome-scale genome assembly of the Allis shad, Alosa alosa.</title>
        <authorList>
            <person name="Margot Z."/>
            <person name="Christophe K."/>
            <person name="Cabau C."/>
            <person name="Louis A."/>
            <person name="Berthelot C."/>
            <person name="Parey E."/>
            <person name="Roest Crollius H."/>
            <person name="Montfort J."/>
            <person name="Robinson-Rechavi M."/>
            <person name="Bucao C."/>
            <person name="Bouchez O."/>
            <person name="Gislard M."/>
            <person name="Lluch J."/>
            <person name="Milhes M."/>
            <person name="Lampietro C."/>
            <person name="Lopez Roques C."/>
            <person name="Donnadieu C."/>
            <person name="Braasch I."/>
            <person name="Desvignes T."/>
            <person name="Postlethwait J."/>
            <person name="Bobe J."/>
            <person name="Guiguen Y."/>
        </authorList>
    </citation>
    <scope>NUCLEOTIDE SEQUENCE</scope>
    <source>
        <strain evidence="2">M-15738</strain>
        <tissue evidence="2">Blood</tissue>
    </source>
</reference>
<keyword evidence="3" id="KW-1185">Reference proteome</keyword>
<proteinExistence type="predicted"/>
<gene>
    <name evidence="2" type="ORF">AALO_G00165450</name>
</gene>
<dbReference type="EMBL" id="JADWDJ010000012">
    <property type="protein sequence ID" value="KAG5272430.1"/>
    <property type="molecule type" value="Genomic_DNA"/>
</dbReference>
<name>A0AAV6GBU8_9TELE</name>
<dbReference type="AlphaFoldDB" id="A0AAV6GBU8"/>
<protein>
    <submittedName>
        <fullName evidence="2">Uncharacterized protein</fullName>
    </submittedName>
</protein>
<feature type="non-terminal residue" evidence="2">
    <location>
        <position position="77"/>
    </location>
</feature>
<comment type="caution">
    <text evidence="2">The sequence shown here is derived from an EMBL/GenBank/DDBJ whole genome shotgun (WGS) entry which is preliminary data.</text>
</comment>
<evidence type="ECO:0000313" key="3">
    <source>
        <dbReference type="Proteomes" id="UP000823561"/>
    </source>
</evidence>
<accession>A0AAV6GBU8</accession>
<evidence type="ECO:0000313" key="2">
    <source>
        <dbReference type="EMBL" id="KAG5272430.1"/>
    </source>
</evidence>
<evidence type="ECO:0000256" key="1">
    <source>
        <dbReference type="SAM" id="MobiDB-lite"/>
    </source>
</evidence>
<dbReference type="Proteomes" id="UP000823561">
    <property type="component" value="Chromosome 12"/>
</dbReference>
<organism evidence="2 3">
    <name type="scientific">Alosa alosa</name>
    <name type="common">allis shad</name>
    <dbReference type="NCBI Taxonomy" id="278164"/>
    <lineage>
        <taxon>Eukaryota</taxon>
        <taxon>Metazoa</taxon>
        <taxon>Chordata</taxon>
        <taxon>Craniata</taxon>
        <taxon>Vertebrata</taxon>
        <taxon>Euteleostomi</taxon>
        <taxon>Actinopterygii</taxon>
        <taxon>Neopterygii</taxon>
        <taxon>Teleostei</taxon>
        <taxon>Clupei</taxon>
        <taxon>Clupeiformes</taxon>
        <taxon>Clupeoidei</taxon>
        <taxon>Clupeidae</taxon>
        <taxon>Alosa</taxon>
    </lineage>
</organism>
<sequence>MFYFSNGCEGVGLSNTGDNSHNRLPTLHISSQHTLQLRHGTRACTHARTHTSTHRTGQRGQQCTRIPSGFSGRMGWS</sequence>
<feature type="region of interest" description="Disordered" evidence="1">
    <location>
        <begin position="49"/>
        <end position="77"/>
    </location>
</feature>